<keyword evidence="2" id="KW-1003">Cell membrane</keyword>
<keyword evidence="3" id="KW-0812">Transmembrane</keyword>
<reference evidence="8 9" key="1">
    <citation type="submission" date="2011-06" db="EMBL/GenBank/DDBJ databases">
        <title>The draft genome of Thiorhodococcus drewsii AZ1.</title>
        <authorList>
            <consortium name="US DOE Joint Genome Institute (JGI-PGF)"/>
            <person name="Lucas S."/>
            <person name="Han J."/>
            <person name="Lapidus A."/>
            <person name="Cheng J.-F."/>
            <person name="Goodwin L."/>
            <person name="Pitluck S."/>
            <person name="Peters L."/>
            <person name="Land M.L."/>
            <person name="Hauser L."/>
            <person name="Vogl K."/>
            <person name="Liu Z."/>
            <person name="Imhoff J."/>
            <person name="Thiel V."/>
            <person name="Frigaard N.-U."/>
            <person name="Bryant D.A."/>
            <person name="Woyke T.J."/>
        </authorList>
    </citation>
    <scope>NUCLEOTIDE SEQUENCE [LARGE SCALE GENOMIC DNA]</scope>
    <source>
        <strain evidence="8 9">AZ1</strain>
    </source>
</reference>
<gene>
    <name evidence="8" type="ORF">ThidrDRAFT_0208</name>
</gene>
<sequence length="152" mass="16489">MISRLTAIAAGALLCGTFNLALAGEMATPDEAKAMSQKAQTAVNTMGQDKAFAAFAADDGGFKEKDLYVFCMDMDGVMLSHAMKPELVGKNLLDFNKYGDTLFKNMIEVAKTSGEGWVDYKWPYPGSDEIREKTSYVMTNDGGFFCGVGAYK</sequence>
<dbReference type="GO" id="GO:0005886">
    <property type="term" value="C:plasma membrane"/>
    <property type="evidence" value="ECO:0007669"/>
    <property type="project" value="UniProtKB-SubCell"/>
</dbReference>
<feature type="signal peptide" evidence="6">
    <location>
        <begin position="1"/>
        <end position="23"/>
    </location>
</feature>
<organism evidence="8 9">
    <name type="scientific">Thiorhodococcus drewsii AZ1</name>
    <dbReference type="NCBI Taxonomy" id="765913"/>
    <lineage>
        <taxon>Bacteria</taxon>
        <taxon>Pseudomonadati</taxon>
        <taxon>Pseudomonadota</taxon>
        <taxon>Gammaproteobacteria</taxon>
        <taxon>Chromatiales</taxon>
        <taxon>Chromatiaceae</taxon>
        <taxon>Thiorhodococcus</taxon>
    </lineage>
</organism>
<feature type="domain" description="Single Cache" evidence="7">
    <location>
        <begin position="21"/>
        <end position="104"/>
    </location>
</feature>
<name>G2DVN8_9GAMM</name>
<evidence type="ECO:0000256" key="2">
    <source>
        <dbReference type="ARBA" id="ARBA00022475"/>
    </source>
</evidence>
<dbReference type="PATRIC" id="fig|765913.3.peg.210"/>
<evidence type="ECO:0000256" key="3">
    <source>
        <dbReference type="ARBA" id="ARBA00022692"/>
    </source>
</evidence>
<dbReference type="Proteomes" id="UP000004200">
    <property type="component" value="Unassembled WGS sequence"/>
</dbReference>
<proteinExistence type="predicted"/>
<dbReference type="eggNOG" id="COG4564">
    <property type="taxonomic scope" value="Bacteria"/>
</dbReference>
<dbReference type="InterPro" id="IPR004010">
    <property type="entry name" value="Double_Cache_2"/>
</dbReference>
<comment type="caution">
    <text evidence="8">The sequence shown here is derived from an EMBL/GenBank/DDBJ whole genome shotgun (WGS) entry which is preliminary data.</text>
</comment>
<protein>
    <submittedName>
        <fullName evidence="8">Putative cache sensor protein</fullName>
    </submittedName>
</protein>
<dbReference type="Gene3D" id="3.30.450.20">
    <property type="entry name" value="PAS domain"/>
    <property type="match status" value="1"/>
</dbReference>
<accession>G2DVN8</accession>
<evidence type="ECO:0000256" key="1">
    <source>
        <dbReference type="ARBA" id="ARBA00004651"/>
    </source>
</evidence>
<dbReference type="OrthoDB" id="9781845at2"/>
<keyword evidence="4" id="KW-1133">Transmembrane helix</keyword>
<dbReference type="Pfam" id="PF08269">
    <property type="entry name" value="dCache_2"/>
    <property type="match status" value="1"/>
</dbReference>
<dbReference type="EMBL" id="AFWT01000001">
    <property type="protein sequence ID" value="EGV34053.1"/>
    <property type="molecule type" value="Genomic_DNA"/>
</dbReference>
<comment type="subcellular location">
    <subcellularLocation>
        <location evidence="1">Cell membrane</location>
        <topology evidence="1">Multi-pass membrane protein</topology>
    </subcellularLocation>
</comment>
<evidence type="ECO:0000313" key="8">
    <source>
        <dbReference type="EMBL" id="EGV34053.1"/>
    </source>
</evidence>
<keyword evidence="5" id="KW-0472">Membrane</keyword>
<keyword evidence="6" id="KW-0732">Signal</keyword>
<evidence type="ECO:0000313" key="9">
    <source>
        <dbReference type="Proteomes" id="UP000004200"/>
    </source>
</evidence>
<evidence type="ECO:0000256" key="5">
    <source>
        <dbReference type="ARBA" id="ARBA00023136"/>
    </source>
</evidence>
<dbReference type="InterPro" id="IPR033480">
    <property type="entry name" value="sCache_2"/>
</dbReference>
<evidence type="ECO:0000259" key="7">
    <source>
        <dbReference type="SMART" id="SM01049"/>
    </source>
</evidence>
<evidence type="ECO:0000256" key="6">
    <source>
        <dbReference type="SAM" id="SignalP"/>
    </source>
</evidence>
<keyword evidence="9" id="KW-1185">Reference proteome</keyword>
<dbReference type="RefSeq" id="WP_007038924.1">
    <property type="nucleotide sequence ID" value="NZ_AFWT01000001.1"/>
</dbReference>
<dbReference type="STRING" id="765913.ThidrDRAFT_0208"/>
<feature type="chain" id="PRO_5003428124" evidence="6">
    <location>
        <begin position="24"/>
        <end position="152"/>
    </location>
</feature>
<dbReference type="AlphaFoldDB" id="G2DVN8"/>
<evidence type="ECO:0000256" key="4">
    <source>
        <dbReference type="ARBA" id="ARBA00022989"/>
    </source>
</evidence>
<dbReference type="SMART" id="SM01049">
    <property type="entry name" value="Cache_2"/>
    <property type="match status" value="1"/>
</dbReference>